<proteinExistence type="predicted"/>
<evidence type="ECO:0000256" key="3">
    <source>
        <dbReference type="PROSITE-ProRule" id="PRU00023"/>
    </source>
</evidence>
<dbReference type="PRINTS" id="PR01415">
    <property type="entry name" value="ANKYRIN"/>
</dbReference>
<dbReference type="InterPro" id="IPR036770">
    <property type="entry name" value="Ankyrin_rpt-contain_sf"/>
</dbReference>
<protein>
    <submittedName>
        <fullName evidence="5">Ankyrin</fullName>
    </submittedName>
</protein>
<evidence type="ECO:0000259" key="4">
    <source>
        <dbReference type="PROSITE" id="PS50181"/>
    </source>
</evidence>
<dbReference type="PROSITE" id="PS50297">
    <property type="entry name" value="ANK_REP_REGION"/>
    <property type="match status" value="3"/>
</dbReference>
<dbReference type="SUPFAM" id="SSF48403">
    <property type="entry name" value="Ankyrin repeat"/>
    <property type="match status" value="2"/>
</dbReference>
<organism evidence="5 6">
    <name type="scientific">Tuber magnatum</name>
    <name type="common">white Piedmont truffle</name>
    <dbReference type="NCBI Taxonomy" id="42249"/>
    <lineage>
        <taxon>Eukaryota</taxon>
        <taxon>Fungi</taxon>
        <taxon>Dikarya</taxon>
        <taxon>Ascomycota</taxon>
        <taxon>Pezizomycotina</taxon>
        <taxon>Pezizomycetes</taxon>
        <taxon>Pezizales</taxon>
        <taxon>Tuberaceae</taxon>
        <taxon>Tuber</taxon>
    </lineage>
</organism>
<evidence type="ECO:0000313" key="5">
    <source>
        <dbReference type="EMBL" id="PWW74766.1"/>
    </source>
</evidence>
<feature type="repeat" description="ANK" evidence="3">
    <location>
        <begin position="319"/>
        <end position="351"/>
    </location>
</feature>
<keyword evidence="6" id="KW-1185">Reference proteome</keyword>
<evidence type="ECO:0000313" key="6">
    <source>
        <dbReference type="Proteomes" id="UP000246991"/>
    </source>
</evidence>
<feature type="domain" description="F-box" evidence="4">
    <location>
        <begin position="1"/>
        <end position="49"/>
    </location>
</feature>
<dbReference type="OrthoDB" id="5135691at2759"/>
<dbReference type="PROSITE" id="PS50088">
    <property type="entry name" value="ANK_REPEAT"/>
    <property type="match status" value="4"/>
</dbReference>
<dbReference type="Gene3D" id="1.25.40.20">
    <property type="entry name" value="Ankyrin repeat-containing domain"/>
    <property type="match status" value="2"/>
</dbReference>
<dbReference type="Pfam" id="PF00023">
    <property type="entry name" value="Ank"/>
    <property type="match status" value="1"/>
</dbReference>
<dbReference type="AlphaFoldDB" id="A0A317SMV1"/>
<keyword evidence="2 3" id="KW-0040">ANK repeat</keyword>
<feature type="repeat" description="ANK" evidence="3">
    <location>
        <begin position="455"/>
        <end position="478"/>
    </location>
</feature>
<gene>
    <name evidence="5" type="ORF">C7212DRAFT_283375</name>
</gene>
<feature type="repeat" description="ANK" evidence="3">
    <location>
        <begin position="284"/>
        <end position="306"/>
    </location>
</feature>
<accession>A0A317SMV1</accession>
<dbReference type="Proteomes" id="UP000246991">
    <property type="component" value="Unassembled WGS sequence"/>
</dbReference>
<dbReference type="Pfam" id="PF12796">
    <property type="entry name" value="Ank_2"/>
    <property type="match status" value="4"/>
</dbReference>
<dbReference type="STRING" id="42249.A0A317SMV1"/>
<dbReference type="PROSITE" id="PS50181">
    <property type="entry name" value="FBOX"/>
    <property type="match status" value="1"/>
</dbReference>
<sequence>MSFLDLPNEIILLISREQNPRELNSLLRVNRFLAALLAPALLDSIFRGRLSGYGEKALYSAAKYRDKARVRHLLARGILDFVGNGALLHGAVKTESAGAIVTLLECGIDPVARNLLGQTALFSAASYGKAENVRVLLDDGRVDVNSEDSKGHTPLQKAVSHGQEGVVQLLLDQGANVGSNPRHTPLLALAVKSQSEPVVRLLLNDSRVKVNELGPTQRTALHTAAGFRDPLLSRILLEEGKADINVRDFEYNTPLHVACLSRAPAVVALLLDNPGVNINAPNIQGLTPLHHATRGGDDETTRLLLSDMRIDPTPADGRRPRPHIHNAIRSGSRKIVRMLLSHGVDPNLKEPLSGLSALSLAILRKEMQIFRDLLADYRTNANQPNREGNAPLHQAVRLNRKAMLTCLVQEPRVHINQFNAAHETALHIACKNGASDLVEILLGHATIDVNLGSPSEETPLHMAVGRGHAMTVRALLKHHLIDRSCMDDRSRTPLSVARMSGNKEIIRMLCPCACSPQPTRFLHERDDSAFCAIHYEEDLKQLTMTRWPSPVLDVALPSGLPSLLDSTPSLDGPYLADLLSSKVLTRWPSPELGALTAGPGESPILYEPDHGDLWYPQPPSDRTFGPGF</sequence>
<dbReference type="EMBL" id="PYWC01000057">
    <property type="protein sequence ID" value="PWW74766.1"/>
    <property type="molecule type" value="Genomic_DNA"/>
</dbReference>
<comment type="caution">
    <text evidence="5">The sequence shown here is derived from an EMBL/GenBank/DDBJ whole genome shotgun (WGS) entry which is preliminary data.</text>
</comment>
<reference evidence="5 6" key="1">
    <citation type="submission" date="2018-03" db="EMBL/GenBank/DDBJ databases">
        <title>Genomes of Pezizomycetes fungi and the evolution of truffles.</title>
        <authorList>
            <person name="Murat C."/>
            <person name="Payen T."/>
            <person name="Noel B."/>
            <person name="Kuo A."/>
            <person name="Martin F.M."/>
        </authorList>
    </citation>
    <scope>NUCLEOTIDE SEQUENCE [LARGE SCALE GENOMIC DNA]</scope>
    <source>
        <strain evidence="5">091103-1</strain>
    </source>
</reference>
<keyword evidence="1" id="KW-0677">Repeat</keyword>
<feature type="repeat" description="ANK" evidence="3">
    <location>
        <begin position="150"/>
        <end position="182"/>
    </location>
</feature>
<dbReference type="PANTHER" id="PTHR24198">
    <property type="entry name" value="ANKYRIN REPEAT AND PROTEIN KINASE DOMAIN-CONTAINING PROTEIN"/>
    <property type="match status" value="1"/>
</dbReference>
<dbReference type="SMART" id="SM00248">
    <property type="entry name" value="ANK"/>
    <property type="match status" value="13"/>
</dbReference>
<dbReference type="PANTHER" id="PTHR24198:SF165">
    <property type="entry name" value="ANKYRIN REPEAT-CONTAINING PROTEIN-RELATED"/>
    <property type="match status" value="1"/>
</dbReference>
<evidence type="ECO:0000256" key="1">
    <source>
        <dbReference type="ARBA" id="ARBA00022737"/>
    </source>
</evidence>
<name>A0A317SMV1_9PEZI</name>
<dbReference type="InterPro" id="IPR002110">
    <property type="entry name" value="Ankyrin_rpt"/>
</dbReference>
<evidence type="ECO:0000256" key="2">
    <source>
        <dbReference type="ARBA" id="ARBA00023043"/>
    </source>
</evidence>
<dbReference type="InterPro" id="IPR001810">
    <property type="entry name" value="F-box_dom"/>
</dbReference>